<evidence type="ECO:0000256" key="1">
    <source>
        <dbReference type="ARBA" id="ARBA00022598"/>
    </source>
</evidence>
<keyword evidence="4 5" id="KW-0030">Aminoacyl-tRNA synthetase</keyword>
<reference evidence="7 8" key="1">
    <citation type="journal article" date="2024" name="Commun. Biol.">
        <title>Comparative genomic analysis of thermophilic fungi reveals convergent evolutionary adaptations and gene losses.</title>
        <authorList>
            <person name="Steindorff A.S."/>
            <person name="Aguilar-Pontes M.V."/>
            <person name="Robinson A.J."/>
            <person name="Andreopoulos B."/>
            <person name="LaButti K."/>
            <person name="Kuo A."/>
            <person name="Mondo S."/>
            <person name="Riley R."/>
            <person name="Otillar R."/>
            <person name="Haridas S."/>
            <person name="Lipzen A."/>
            <person name="Grimwood J."/>
            <person name="Schmutz J."/>
            <person name="Clum A."/>
            <person name="Reid I.D."/>
            <person name="Moisan M.C."/>
            <person name="Butler G."/>
            <person name="Nguyen T.T.M."/>
            <person name="Dewar K."/>
            <person name="Conant G."/>
            <person name="Drula E."/>
            <person name="Henrissat B."/>
            <person name="Hansel C."/>
            <person name="Singer S."/>
            <person name="Hutchinson M.I."/>
            <person name="de Vries R.P."/>
            <person name="Natvig D.O."/>
            <person name="Powell A.J."/>
            <person name="Tsang A."/>
            <person name="Grigoriev I.V."/>
        </authorList>
    </citation>
    <scope>NUCLEOTIDE SEQUENCE [LARGE SCALE GENOMIC DNA]</scope>
    <source>
        <strain evidence="7 8">ATCC 24622</strain>
    </source>
</reference>
<evidence type="ECO:0000313" key="8">
    <source>
        <dbReference type="Proteomes" id="UP001586593"/>
    </source>
</evidence>
<dbReference type="PANTHER" id="PTHR43311:SF2">
    <property type="entry name" value="GLUTAMATE--TRNA LIGASE, MITOCHONDRIAL-RELATED"/>
    <property type="match status" value="1"/>
</dbReference>
<protein>
    <recommendedName>
        <fullName evidence="6">Glutamyl/glutaminyl-tRNA synthetase class Ib catalytic domain-containing protein</fullName>
    </recommendedName>
</protein>
<sequence>MSCVPAVASFYCRVHPFFIMRAFLYLRRPVCRECTIKLYPFVTRSFSLTATHWAGETSRRLPNGPCRTRFAPSPTGYLHLGSLRTALFNYLLARATKGQFLLRLEDTDQRRLVEDAETRLYNDLRWAGLSWDEGPDVGGPFGPYRQV</sequence>
<evidence type="ECO:0000256" key="2">
    <source>
        <dbReference type="ARBA" id="ARBA00022741"/>
    </source>
</evidence>
<dbReference type="Gene3D" id="3.40.50.620">
    <property type="entry name" value="HUPs"/>
    <property type="match status" value="1"/>
</dbReference>
<dbReference type="Pfam" id="PF00749">
    <property type="entry name" value="tRNA-synt_1c"/>
    <property type="match status" value="1"/>
</dbReference>
<evidence type="ECO:0000313" key="7">
    <source>
        <dbReference type="EMBL" id="KAL1871449.1"/>
    </source>
</evidence>
<dbReference type="InterPro" id="IPR014729">
    <property type="entry name" value="Rossmann-like_a/b/a_fold"/>
</dbReference>
<dbReference type="InterPro" id="IPR049940">
    <property type="entry name" value="GluQ/Sye"/>
</dbReference>
<evidence type="ECO:0000256" key="3">
    <source>
        <dbReference type="ARBA" id="ARBA00022840"/>
    </source>
</evidence>
<keyword evidence="8" id="KW-1185">Reference proteome</keyword>
<evidence type="ECO:0000259" key="6">
    <source>
        <dbReference type="Pfam" id="PF00749"/>
    </source>
</evidence>
<keyword evidence="1 5" id="KW-0436">Ligase</keyword>
<gene>
    <name evidence="7" type="ORF">VTK73DRAFT_2057</name>
</gene>
<comment type="similarity">
    <text evidence="5">Belongs to the class-I aminoacyl-tRNA synthetase family.</text>
</comment>
<keyword evidence="3 5" id="KW-0067">ATP-binding</keyword>
<evidence type="ECO:0000256" key="5">
    <source>
        <dbReference type="RuleBase" id="RU363037"/>
    </source>
</evidence>
<evidence type="ECO:0000256" key="4">
    <source>
        <dbReference type="ARBA" id="ARBA00023146"/>
    </source>
</evidence>
<organism evidence="7 8">
    <name type="scientific">Phialemonium thermophilum</name>
    <dbReference type="NCBI Taxonomy" id="223376"/>
    <lineage>
        <taxon>Eukaryota</taxon>
        <taxon>Fungi</taxon>
        <taxon>Dikarya</taxon>
        <taxon>Ascomycota</taxon>
        <taxon>Pezizomycotina</taxon>
        <taxon>Sordariomycetes</taxon>
        <taxon>Sordariomycetidae</taxon>
        <taxon>Cephalothecales</taxon>
        <taxon>Cephalothecaceae</taxon>
        <taxon>Phialemonium</taxon>
    </lineage>
</organism>
<dbReference type="InterPro" id="IPR020058">
    <property type="entry name" value="Glu/Gln-tRNA-synth_Ib_cat-dom"/>
</dbReference>
<feature type="domain" description="Glutamyl/glutaminyl-tRNA synthetase class Ib catalytic" evidence="6">
    <location>
        <begin position="67"/>
        <end position="141"/>
    </location>
</feature>
<dbReference type="EMBL" id="JAZHXJ010000155">
    <property type="protein sequence ID" value="KAL1871449.1"/>
    <property type="molecule type" value="Genomic_DNA"/>
</dbReference>
<name>A0ABR3X687_9PEZI</name>
<keyword evidence="5" id="KW-0648">Protein biosynthesis</keyword>
<dbReference type="Proteomes" id="UP001586593">
    <property type="component" value="Unassembled WGS sequence"/>
</dbReference>
<dbReference type="PRINTS" id="PR00987">
    <property type="entry name" value="TRNASYNTHGLU"/>
</dbReference>
<accession>A0ABR3X687</accession>
<dbReference type="PANTHER" id="PTHR43311">
    <property type="entry name" value="GLUTAMATE--TRNA LIGASE"/>
    <property type="match status" value="1"/>
</dbReference>
<keyword evidence="2 5" id="KW-0547">Nucleotide-binding</keyword>
<dbReference type="SUPFAM" id="SSF52374">
    <property type="entry name" value="Nucleotidylyl transferase"/>
    <property type="match status" value="1"/>
</dbReference>
<comment type="caution">
    <text evidence="7">The sequence shown here is derived from an EMBL/GenBank/DDBJ whole genome shotgun (WGS) entry which is preliminary data.</text>
</comment>
<dbReference type="InterPro" id="IPR000924">
    <property type="entry name" value="Glu/Gln-tRNA-synth"/>
</dbReference>
<proteinExistence type="inferred from homology"/>